<evidence type="ECO:0000313" key="2">
    <source>
        <dbReference type="Proteomes" id="UP000033854"/>
    </source>
</evidence>
<accession>A0A0G0Z1H8</accession>
<protein>
    <submittedName>
        <fullName evidence="1">Uncharacterized protein</fullName>
    </submittedName>
</protein>
<gene>
    <name evidence="1" type="ORF">UV06_C0009G0029</name>
</gene>
<sequence>MTGRFSGVLIEKVVFGVEIDGDIKVEFEFETGETVVVVSVSKKDSQGLEFEVNYFCSEVIGIISRIDNKAVGSVLVPDKIAVGLKFADTKGFYFHYSILPESISTHNL</sequence>
<evidence type="ECO:0000313" key="1">
    <source>
        <dbReference type="EMBL" id="KKS42609.1"/>
    </source>
</evidence>
<dbReference type="EMBL" id="LCDA01000009">
    <property type="protein sequence ID" value="KKS42609.1"/>
    <property type="molecule type" value="Genomic_DNA"/>
</dbReference>
<organism evidence="1 2">
    <name type="scientific">Candidatus Collierbacteria bacterium GW2011_GWA2_42_17</name>
    <dbReference type="NCBI Taxonomy" id="1618378"/>
    <lineage>
        <taxon>Bacteria</taxon>
        <taxon>Candidatus Collieribacteriota</taxon>
    </lineage>
</organism>
<proteinExistence type="predicted"/>
<comment type="caution">
    <text evidence="1">The sequence shown here is derived from an EMBL/GenBank/DDBJ whole genome shotgun (WGS) entry which is preliminary data.</text>
</comment>
<dbReference type="AlphaFoldDB" id="A0A0G0Z1H8"/>
<reference evidence="1 2" key="1">
    <citation type="journal article" date="2015" name="Nature">
        <title>rRNA introns, odd ribosomes, and small enigmatic genomes across a large radiation of phyla.</title>
        <authorList>
            <person name="Brown C.T."/>
            <person name="Hug L.A."/>
            <person name="Thomas B.C."/>
            <person name="Sharon I."/>
            <person name="Castelle C.J."/>
            <person name="Singh A."/>
            <person name="Wilkins M.J."/>
            <person name="Williams K.H."/>
            <person name="Banfield J.F."/>
        </authorList>
    </citation>
    <scope>NUCLEOTIDE SEQUENCE [LARGE SCALE GENOMIC DNA]</scope>
</reference>
<name>A0A0G0Z1H8_9BACT</name>
<dbReference type="Proteomes" id="UP000033854">
    <property type="component" value="Unassembled WGS sequence"/>
</dbReference>